<gene>
    <name evidence="1" type="primary">tnpB</name>
    <name evidence="1" type="ORF">H0A36_28080</name>
</gene>
<sequence length="110" mass="12318">MIPLTTSTHILLATQPADFRKGIDGFVALCKQSLEQEPRTGVVFVFINRSKTMIRALHYDGTGFWLMTKRLSQGRFQGWPTNGVLTQAIAAKQLIVLLRGQSFSHTKQTV</sequence>
<dbReference type="PANTHER" id="PTHR36455:SF1">
    <property type="entry name" value="BLR8292 PROTEIN"/>
    <property type="match status" value="1"/>
</dbReference>
<protein>
    <submittedName>
        <fullName evidence="1">IS66 family insertion sequence element accessory protein TnpB</fullName>
    </submittedName>
</protein>
<dbReference type="NCBIfam" id="NF033819">
    <property type="entry name" value="IS66_TnpB"/>
    <property type="match status" value="1"/>
</dbReference>
<dbReference type="AlphaFoldDB" id="A0A853IPP9"/>
<reference evidence="1 2" key="1">
    <citation type="submission" date="2020-07" db="EMBL/GenBank/DDBJ databases">
        <title>Endozoicomonas sp. nov., isolated from sediment.</title>
        <authorList>
            <person name="Gu T."/>
        </authorList>
    </citation>
    <scope>NUCLEOTIDE SEQUENCE [LARGE SCALE GENOMIC DNA]</scope>
    <source>
        <strain evidence="1 2">SM1973</strain>
    </source>
</reference>
<dbReference type="InterPro" id="IPR008878">
    <property type="entry name" value="Transposase_IS66_Orf2"/>
</dbReference>
<dbReference type="Pfam" id="PF05717">
    <property type="entry name" value="TnpB_IS66"/>
    <property type="match status" value="1"/>
</dbReference>
<dbReference type="PANTHER" id="PTHR36455">
    <property type="match status" value="1"/>
</dbReference>
<proteinExistence type="predicted"/>
<keyword evidence="2" id="KW-1185">Reference proteome</keyword>
<comment type="caution">
    <text evidence="1">The sequence shown here is derived from an EMBL/GenBank/DDBJ whole genome shotgun (WGS) entry which is preliminary data.</text>
</comment>
<name>A0A853IPP9_9GAMM</name>
<accession>A0A853IPP9</accession>
<dbReference type="RefSeq" id="WP_180571842.1">
    <property type="nucleotide sequence ID" value="NZ_JACCKB010000170.1"/>
</dbReference>
<evidence type="ECO:0000313" key="1">
    <source>
        <dbReference type="EMBL" id="NYZ69876.1"/>
    </source>
</evidence>
<evidence type="ECO:0000313" key="2">
    <source>
        <dbReference type="Proteomes" id="UP000569732"/>
    </source>
</evidence>
<dbReference type="Proteomes" id="UP000569732">
    <property type="component" value="Unassembled WGS sequence"/>
</dbReference>
<dbReference type="EMBL" id="JACCKB010000170">
    <property type="protein sequence ID" value="NYZ69876.1"/>
    <property type="molecule type" value="Genomic_DNA"/>
</dbReference>
<organism evidence="1 2">
    <name type="scientific">Spartinivicinus marinus</name>
    <dbReference type="NCBI Taxonomy" id="2994442"/>
    <lineage>
        <taxon>Bacteria</taxon>
        <taxon>Pseudomonadati</taxon>
        <taxon>Pseudomonadota</taxon>
        <taxon>Gammaproteobacteria</taxon>
        <taxon>Oceanospirillales</taxon>
        <taxon>Zooshikellaceae</taxon>
        <taxon>Spartinivicinus</taxon>
    </lineage>
</organism>